<feature type="transmembrane region" description="Helical" evidence="1">
    <location>
        <begin position="31"/>
        <end position="54"/>
    </location>
</feature>
<evidence type="ECO:0000256" key="1">
    <source>
        <dbReference type="SAM" id="Phobius"/>
    </source>
</evidence>
<accession>A0A7G6X0G6</accession>
<organism evidence="2 3">
    <name type="scientific">Kribbella qitaiheensis</name>
    <dbReference type="NCBI Taxonomy" id="1544730"/>
    <lineage>
        <taxon>Bacteria</taxon>
        <taxon>Bacillati</taxon>
        <taxon>Actinomycetota</taxon>
        <taxon>Actinomycetes</taxon>
        <taxon>Propionibacteriales</taxon>
        <taxon>Kribbellaceae</taxon>
        <taxon>Kribbella</taxon>
    </lineage>
</organism>
<proteinExistence type="predicted"/>
<dbReference type="KEGG" id="kqi:F1D05_19645"/>
<reference evidence="2 3" key="2">
    <citation type="journal article" date="2020" name="Microbiol. Resour. Announc.">
        <title>Antarctic desert soil bacteria exhibit high novel natural product potential, evaluated through long-read genome sequencing and comparative genomics.</title>
        <authorList>
            <person name="Benaud N."/>
            <person name="Edwards R.J."/>
            <person name="Amos T.G."/>
            <person name="D'Agostino P.M."/>
            <person name="Gutierrez-Chavez C."/>
            <person name="Montgomery K."/>
            <person name="Nicetic I."/>
            <person name="Ferrari B.C."/>
        </authorList>
    </citation>
    <scope>NUCLEOTIDE SEQUENCE [LARGE SCALE GENOMIC DNA]</scope>
    <source>
        <strain evidence="2 3">SPB151</strain>
    </source>
</reference>
<dbReference type="EMBL" id="CP043661">
    <property type="protein sequence ID" value="QNE19731.1"/>
    <property type="molecule type" value="Genomic_DNA"/>
</dbReference>
<dbReference type="InterPro" id="IPR045713">
    <property type="entry name" value="DUF6069"/>
</dbReference>
<sequence>MLATSLLWLIARLLGADLSVDQHNGQGSQAIGLPLIAGFTLVISLLGWGALALLEHYTLRATTIWSVLAPRYFCCPSRRSSSPEPPPAPRPRSA</sequence>
<dbReference type="Pfam" id="PF19545">
    <property type="entry name" value="DUF6069"/>
    <property type="match status" value="1"/>
</dbReference>
<gene>
    <name evidence="2" type="ORF">F1D05_19645</name>
</gene>
<reference evidence="3" key="1">
    <citation type="submission" date="2019-09" db="EMBL/GenBank/DDBJ databases">
        <title>Antimicrobial potential of Antarctic Bacteria.</title>
        <authorList>
            <person name="Benaud N."/>
            <person name="Edwards R.J."/>
            <person name="Ferrari B.C."/>
        </authorList>
    </citation>
    <scope>NUCLEOTIDE SEQUENCE [LARGE SCALE GENOMIC DNA]</scope>
    <source>
        <strain evidence="3">SPB151</strain>
    </source>
</reference>
<name>A0A7G6X0G6_9ACTN</name>
<keyword evidence="1" id="KW-0472">Membrane</keyword>
<keyword evidence="1" id="KW-1133">Transmembrane helix</keyword>
<evidence type="ECO:0000313" key="2">
    <source>
        <dbReference type="EMBL" id="QNE19731.1"/>
    </source>
</evidence>
<protein>
    <submittedName>
        <fullName evidence="2">Uncharacterized protein</fullName>
    </submittedName>
</protein>
<evidence type="ECO:0000313" key="3">
    <source>
        <dbReference type="Proteomes" id="UP000515563"/>
    </source>
</evidence>
<dbReference type="Proteomes" id="UP000515563">
    <property type="component" value="Chromosome"/>
</dbReference>
<dbReference type="AlphaFoldDB" id="A0A7G6X0G6"/>
<keyword evidence="1" id="KW-0812">Transmembrane</keyword>
<keyword evidence="3" id="KW-1185">Reference proteome</keyword>